<dbReference type="PROSITE" id="PS51186">
    <property type="entry name" value="GNAT"/>
    <property type="match status" value="1"/>
</dbReference>
<name>A0A094IW22_9GAMM</name>
<dbReference type="eggNOG" id="COG3981">
    <property type="taxonomic scope" value="Bacteria"/>
</dbReference>
<dbReference type="CDD" id="cd04301">
    <property type="entry name" value="NAT_SF"/>
    <property type="match status" value="1"/>
</dbReference>
<evidence type="ECO:0000313" key="3">
    <source>
        <dbReference type="Proteomes" id="UP000054363"/>
    </source>
</evidence>
<dbReference type="GO" id="GO:0016747">
    <property type="term" value="F:acyltransferase activity, transferring groups other than amino-acyl groups"/>
    <property type="evidence" value="ECO:0007669"/>
    <property type="project" value="InterPro"/>
</dbReference>
<sequence length="167" mass="18827">MRKLVLPNAEFQQSYCAYISELGNEERYPFPLDFDHRDFPAMLRRIDDFRMGRNIPEGFVPSSTYWLADGNEIIGCTNIRHHLNDRIMHCGGHIGLGIRPSYRGKGLGSELLKMSIDQARSFGIECIHIHCHTNNAASVAMIESCGGALDSVIEVGDERVSRYLVEV</sequence>
<comment type="caution">
    <text evidence="2">The sequence shown here is derived from an EMBL/GenBank/DDBJ whole genome shotgun (WGS) entry which is preliminary data.</text>
</comment>
<dbReference type="InterPro" id="IPR000182">
    <property type="entry name" value="GNAT_dom"/>
</dbReference>
<dbReference type="PANTHER" id="PTHR39173:SF1">
    <property type="entry name" value="ACETYLTRANSFERASE"/>
    <property type="match status" value="1"/>
</dbReference>
<keyword evidence="2" id="KW-0808">Transferase</keyword>
<accession>A0A094IW22</accession>
<dbReference type="EMBL" id="JPER01000011">
    <property type="protein sequence ID" value="KFZ30054.1"/>
    <property type="molecule type" value="Genomic_DNA"/>
</dbReference>
<dbReference type="Proteomes" id="UP000054363">
    <property type="component" value="Unassembled WGS sequence"/>
</dbReference>
<dbReference type="AlphaFoldDB" id="A0A094IW22"/>
<evidence type="ECO:0000313" key="2">
    <source>
        <dbReference type="EMBL" id="KFZ30054.1"/>
    </source>
</evidence>
<evidence type="ECO:0000259" key="1">
    <source>
        <dbReference type="PROSITE" id="PS51186"/>
    </source>
</evidence>
<keyword evidence="3" id="KW-1185">Reference proteome</keyword>
<feature type="domain" description="N-acetyltransferase" evidence="1">
    <location>
        <begin position="18"/>
        <end position="167"/>
    </location>
</feature>
<dbReference type="InterPro" id="IPR016181">
    <property type="entry name" value="Acyl_CoA_acyltransferase"/>
</dbReference>
<dbReference type="Gene3D" id="3.40.630.30">
    <property type="match status" value="1"/>
</dbReference>
<organism evidence="2 3">
    <name type="scientific">Pseudidiomarina salinarum</name>
    <dbReference type="NCBI Taxonomy" id="435908"/>
    <lineage>
        <taxon>Bacteria</taxon>
        <taxon>Pseudomonadati</taxon>
        <taxon>Pseudomonadota</taxon>
        <taxon>Gammaproteobacteria</taxon>
        <taxon>Alteromonadales</taxon>
        <taxon>Idiomarinaceae</taxon>
        <taxon>Pseudidiomarina</taxon>
    </lineage>
</organism>
<proteinExistence type="predicted"/>
<dbReference type="OrthoDB" id="9797989at2"/>
<reference evidence="2 3" key="1">
    <citation type="submission" date="2014-06" db="EMBL/GenBank/DDBJ databases">
        <title>The draft genome sequence of Idiomarina salinarum ISL-52.</title>
        <authorList>
            <person name="Du J."/>
            <person name="Shao Z."/>
        </authorList>
    </citation>
    <scope>NUCLEOTIDE SEQUENCE [LARGE SCALE GENOMIC DNA]</scope>
    <source>
        <strain evidence="2 3">ISL-52</strain>
    </source>
</reference>
<dbReference type="PANTHER" id="PTHR39173">
    <property type="entry name" value="ACETYLTRANSFERASE"/>
    <property type="match status" value="1"/>
</dbReference>
<dbReference type="SUPFAM" id="SSF55729">
    <property type="entry name" value="Acyl-CoA N-acyltransferases (Nat)"/>
    <property type="match status" value="1"/>
</dbReference>
<dbReference type="RefSeq" id="WP_034777238.1">
    <property type="nucleotide sequence ID" value="NZ_JPER01000011.1"/>
</dbReference>
<gene>
    <name evidence="2" type="ORF">IDSA_05785</name>
</gene>
<dbReference type="Pfam" id="PF00583">
    <property type="entry name" value="Acetyltransf_1"/>
    <property type="match status" value="1"/>
</dbReference>
<protein>
    <submittedName>
        <fullName evidence="2">GNAT family acetyltransferase</fullName>
    </submittedName>
</protein>